<dbReference type="AlphaFoldDB" id="A0AAV5DQV0"/>
<reference evidence="1" key="2">
    <citation type="submission" date="2021-12" db="EMBL/GenBank/DDBJ databases">
        <title>Resequencing data analysis of finger millet.</title>
        <authorList>
            <person name="Hatakeyama M."/>
            <person name="Aluri S."/>
            <person name="Balachadran M.T."/>
            <person name="Sivarajan S.R."/>
            <person name="Poveda L."/>
            <person name="Shimizu-Inatsugi R."/>
            <person name="Schlapbach R."/>
            <person name="Sreeman S.M."/>
            <person name="Shimizu K.K."/>
        </authorList>
    </citation>
    <scope>NUCLEOTIDE SEQUENCE</scope>
</reference>
<dbReference type="Gene3D" id="3.50.50.60">
    <property type="entry name" value="FAD/NAD(P)-binding domain"/>
    <property type="match status" value="1"/>
</dbReference>
<dbReference type="GO" id="GO:0016491">
    <property type="term" value="F:oxidoreductase activity"/>
    <property type="evidence" value="ECO:0007669"/>
    <property type="project" value="TreeGrafter"/>
</dbReference>
<accession>A0AAV5DQV0</accession>
<comment type="caution">
    <text evidence="1">The sequence shown here is derived from an EMBL/GenBank/DDBJ whole genome shotgun (WGS) entry which is preliminary data.</text>
</comment>
<dbReference type="PRINTS" id="PR00419">
    <property type="entry name" value="ADXRDTASE"/>
</dbReference>
<sequence length="75" mass="7828">MRVAVVGAGLSGLAAAHELARSSGVRITLYEKEDYLGGAKTVAVDCGGTGRALVDLGFMVFNPVRNIMHNNHANS</sequence>
<dbReference type="EMBL" id="BQKI01000031">
    <property type="protein sequence ID" value="GJN13044.1"/>
    <property type="molecule type" value="Genomic_DNA"/>
</dbReference>
<dbReference type="PANTHER" id="PTHR42923">
    <property type="entry name" value="PROTOPORPHYRINOGEN OXIDASE"/>
    <property type="match status" value="1"/>
</dbReference>
<proteinExistence type="predicted"/>
<evidence type="ECO:0000313" key="2">
    <source>
        <dbReference type="Proteomes" id="UP001054889"/>
    </source>
</evidence>
<dbReference type="InterPro" id="IPR036188">
    <property type="entry name" value="FAD/NAD-bd_sf"/>
</dbReference>
<name>A0AAV5DQV0_ELECO</name>
<protein>
    <submittedName>
        <fullName evidence="1">Uncharacterized protein</fullName>
    </submittedName>
</protein>
<dbReference type="PANTHER" id="PTHR42923:SF17">
    <property type="entry name" value="AMINE OXIDASE DOMAIN-CONTAINING PROTEIN"/>
    <property type="match status" value="1"/>
</dbReference>
<keyword evidence="2" id="KW-1185">Reference proteome</keyword>
<reference evidence="1" key="1">
    <citation type="journal article" date="2018" name="DNA Res.">
        <title>Multiple hybrid de novo genome assembly of finger millet, an orphan allotetraploid crop.</title>
        <authorList>
            <person name="Hatakeyama M."/>
            <person name="Aluri S."/>
            <person name="Balachadran M.T."/>
            <person name="Sivarajan S.R."/>
            <person name="Patrignani A."/>
            <person name="Gruter S."/>
            <person name="Poveda L."/>
            <person name="Shimizu-Inatsugi R."/>
            <person name="Baeten J."/>
            <person name="Francoijs K.J."/>
            <person name="Nataraja K.N."/>
            <person name="Reddy Y.A.N."/>
            <person name="Phadnis S."/>
            <person name="Ravikumar R.L."/>
            <person name="Schlapbach R."/>
            <person name="Sreeman S.M."/>
            <person name="Shimizu K.K."/>
        </authorList>
    </citation>
    <scope>NUCLEOTIDE SEQUENCE</scope>
</reference>
<gene>
    <name evidence="1" type="primary">ga31377</name>
    <name evidence="1" type="ORF">PR202_ga31377</name>
</gene>
<organism evidence="1 2">
    <name type="scientific">Eleusine coracana subsp. coracana</name>
    <dbReference type="NCBI Taxonomy" id="191504"/>
    <lineage>
        <taxon>Eukaryota</taxon>
        <taxon>Viridiplantae</taxon>
        <taxon>Streptophyta</taxon>
        <taxon>Embryophyta</taxon>
        <taxon>Tracheophyta</taxon>
        <taxon>Spermatophyta</taxon>
        <taxon>Magnoliopsida</taxon>
        <taxon>Liliopsida</taxon>
        <taxon>Poales</taxon>
        <taxon>Poaceae</taxon>
        <taxon>PACMAD clade</taxon>
        <taxon>Chloridoideae</taxon>
        <taxon>Cynodonteae</taxon>
        <taxon>Eleusininae</taxon>
        <taxon>Eleusine</taxon>
    </lineage>
</organism>
<dbReference type="Pfam" id="PF13450">
    <property type="entry name" value="NAD_binding_8"/>
    <property type="match status" value="1"/>
</dbReference>
<dbReference type="InterPro" id="IPR050464">
    <property type="entry name" value="Zeta_carotene_desat/Oxidored"/>
</dbReference>
<dbReference type="Proteomes" id="UP001054889">
    <property type="component" value="Unassembled WGS sequence"/>
</dbReference>
<dbReference type="SUPFAM" id="SSF51905">
    <property type="entry name" value="FAD/NAD(P)-binding domain"/>
    <property type="match status" value="1"/>
</dbReference>
<evidence type="ECO:0000313" key="1">
    <source>
        <dbReference type="EMBL" id="GJN13044.1"/>
    </source>
</evidence>